<feature type="transmembrane region" description="Helical" evidence="8">
    <location>
        <begin position="21"/>
        <end position="46"/>
    </location>
</feature>
<evidence type="ECO:0000256" key="2">
    <source>
        <dbReference type="ARBA" id="ARBA00008577"/>
    </source>
</evidence>
<organism evidence="11 12">
    <name type="scientific">Aureibaculum flavum</name>
    <dbReference type="NCBI Taxonomy" id="2795986"/>
    <lineage>
        <taxon>Bacteria</taxon>
        <taxon>Pseudomonadati</taxon>
        <taxon>Bacteroidota</taxon>
        <taxon>Flavobacteriia</taxon>
        <taxon>Flavobacteriales</taxon>
        <taxon>Flavobacteriaceae</taxon>
        <taxon>Aureibaculum</taxon>
    </lineage>
</organism>
<dbReference type="InterPro" id="IPR003148">
    <property type="entry name" value="RCK_N"/>
</dbReference>
<comment type="similarity">
    <text evidence="2">Belongs to the castor/pollux (TC 1.A.1.23) family.</text>
</comment>
<keyword evidence="3" id="KW-0813">Transport</keyword>
<dbReference type="InterPro" id="IPR010420">
    <property type="entry name" value="CASTOR/POLLUX/SYM8_dom"/>
</dbReference>
<feature type="domain" description="CASTOR/POLLUX/SYM8 ion channel conserved" evidence="9">
    <location>
        <begin position="285"/>
        <end position="378"/>
    </location>
</feature>
<keyword evidence="5 8" id="KW-1133">Transmembrane helix</keyword>
<evidence type="ECO:0000313" key="11">
    <source>
        <dbReference type="EMBL" id="MBJ2173968.1"/>
    </source>
</evidence>
<reference evidence="11 12" key="1">
    <citation type="submission" date="2020-12" db="EMBL/GenBank/DDBJ databases">
        <title>Aureibaculum luteum sp. nov. and Aureibaculum flavum sp. nov., novel members of the family Flavobacteriaceae isolated from Antarctic intertidal sediments.</title>
        <authorList>
            <person name="He X."/>
            <person name="Zhang X."/>
        </authorList>
    </citation>
    <scope>NUCLEOTIDE SEQUENCE [LARGE SCALE GENOMIC DNA]</scope>
    <source>
        <strain evidence="11 12">A20</strain>
    </source>
</reference>
<evidence type="ECO:0000256" key="4">
    <source>
        <dbReference type="ARBA" id="ARBA00022692"/>
    </source>
</evidence>
<evidence type="ECO:0008006" key="13">
    <source>
        <dbReference type="Google" id="ProtNLM"/>
    </source>
</evidence>
<dbReference type="Pfam" id="PF22614">
    <property type="entry name" value="Slo-like_RCK"/>
    <property type="match status" value="1"/>
</dbReference>
<evidence type="ECO:0000313" key="12">
    <source>
        <dbReference type="Proteomes" id="UP000623301"/>
    </source>
</evidence>
<evidence type="ECO:0000259" key="10">
    <source>
        <dbReference type="Pfam" id="PF22614"/>
    </source>
</evidence>
<dbReference type="Proteomes" id="UP000623301">
    <property type="component" value="Unassembled WGS sequence"/>
</dbReference>
<keyword evidence="7 8" id="KW-0472">Membrane</keyword>
<evidence type="ECO:0000256" key="6">
    <source>
        <dbReference type="ARBA" id="ARBA00023065"/>
    </source>
</evidence>
<protein>
    <recommendedName>
        <fullName evidence="13">Potassium transporter TrkA</fullName>
    </recommendedName>
</protein>
<comment type="subcellular location">
    <subcellularLocation>
        <location evidence="1">Endomembrane system</location>
        <topology evidence="1">Multi-pass membrane protein</topology>
    </subcellularLocation>
</comment>
<comment type="caution">
    <text evidence="11">The sequence shown here is derived from an EMBL/GenBank/DDBJ whole genome shotgun (WGS) entry which is preliminary data.</text>
</comment>
<dbReference type="PANTHER" id="PTHR31563:SF10">
    <property type="entry name" value="ION CHANNEL POLLUX-RELATED"/>
    <property type="match status" value="1"/>
</dbReference>
<name>A0ABS0WPQ5_9FLAO</name>
<evidence type="ECO:0000259" key="9">
    <source>
        <dbReference type="Pfam" id="PF06241"/>
    </source>
</evidence>
<evidence type="ECO:0000256" key="7">
    <source>
        <dbReference type="ARBA" id="ARBA00023136"/>
    </source>
</evidence>
<dbReference type="Pfam" id="PF06241">
    <property type="entry name" value="Castor_Poll_mid"/>
    <property type="match status" value="1"/>
</dbReference>
<keyword evidence="12" id="KW-1185">Reference proteome</keyword>
<sequence>MKNSLKDRLNYRAERFLSKGGISIFKLLVIFFIVAFILVIGIRLFIVTFFHDSIDPVTQANRGFFDDIYAVWLQMTDPGNMNQDIYSGPFTKIATVIAGLVGVIILSALIAFITTALDTMLYDFRKGRGKVIEENHTIILGWNERVVDVIRELILANESESSASVVVLSTEDKESMDNLITKRLSDTMTTEVITTQGDYANINELKRINLESARSIIILASCSESATLDKKIESDVQSVKAILAITACQNGKNELPIITEIFTKEKRDIISFFEDDNIIAIDSWDIMGKLLIQTSLTSGLDTVYKEILSFDGCEIYFYEDNWNNILFNDLSYYLKDGIPLGIYSEEEGLVLRPPSDTVLKNSDSVVILAEDDSTIAFENKQYYFPNKEHKIINKRLEQKKKRILILGWHKVAEVFIEEATDYLLGDSDFDIMFNSPTPELKEVIDSIDDEYSDFNIKLHDSDPLDLEKLEAMNPSSYDTIVILSQSMKEQSADKIDSDTLIILLLLRKVVKEEDGIQIITQVLNSENQEIITQTNVDDFIISNKLITMILAQLSEEALMKKFYDDIFSEDGSEIYVKPATLYFDKFPQEISFADAIFCAQQRDEICLGIRKGNLSKSLKDNFGIKLNLEKNTQLDLTENDFLIVLSEDEL</sequence>
<evidence type="ECO:0000256" key="8">
    <source>
        <dbReference type="SAM" id="Phobius"/>
    </source>
</evidence>
<evidence type="ECO:0000256" key="1">
    <source>
        <dbReference type="ARBA" id="ARBA00004127"/>
    </source>
</evidence>
<dbReference type="RefSeq" id="WP_198840734.1">
    <property type="nucleotide sequence ID" value="NZ_JAEHFJ010000003.1"/>
</dbReference>
<feature type="domain" description="RCK N-terminal" evidence="10">
    <location>
        <begin position="134"/>
        <end position="258"/>
    </location>
</feature>
<evidence type="ECO:0000256" key="3">
    <source>
        <dbReference type="ARBA" id="ARBA00022448"/>
    </source>
</evidence>
<accession>A0ABS0WPQ5</accession>
<gene>
    <name evidence="11" type="ORF">JBL43_06950</name>
</gene>
<dbReference type="EMBL" id="JAEHFJ010000003">
    <property type="protein sequence ID" value="MBJ2173968.1"/>
    <property type="molecule type" value="Genomic_DNA"/>
</dbReference>
<keyword evidence="4 8" id="KW-0812">Transmembrane</keyword>
<feature type="transmembrane region" description="Helical" evidence="8">
    <location>
        <begin position="93"/>
        <end position="117"/>
    </location>
</feature>
<dbReference type="InterPro" id="IPR044849">
    <property type="entry name" value="CASTOR/POLLUX/SYM8-like"/>
</dbReference>
<evidence type="ECO:0000256" key="5">
    <source>
        <dbReference type="ARBA" id="ARBA00022989"/>
    </source>
</evidence>
<dbReference type="Gene3D" id="3.40.50.720">
    <property type="entry name" value="NAD(P)-binding Rossmann-like Domain"/>
    <property type="match status" value="2"/>
</dbReference>
<keyword evidence="6" id="KW-0406">Ion transport</keyword>
<proteinExistence type="inferred from homology"/>
<dbReference type="PANTHER" id="PTHR31563">
    <property type="entry name" value="ION CHANNEL POLLUX-RELATED"/>
    <property type="match status" value="1"/>
</dbReference>